<dbReference type="RefSeq" id="WP_087083813.1">
    <property type="nucleotide sequence ID" value="NZ_CP020812.1"/>
</dbReference>
<dbReference type="AlphaFoldDB" id="A0A1Y0CH47"/>
<evidence type="ECO:0000313" key="3">
    <source>
        <dbReference type="Proteomes" id="UP000195331"/>
    </source>
</evidence>
<dbReference type="KEGG" id="mdx:BTO20_38280"/>
<proteinExistence type="predicted"/>
<sequence>MSAPRAAPTGQPLAAPGSATETGYARAEHTPGVSAIPGIVDGWLTASRNADGLVSLRLILGGKHDDGPSGAVIEVVVQPAFAASVAANFAADADAADARAAGDRSSSCVPCRVGISRRLNRGSNSSPG</sequence>
<accession>A0A1Y0CH47</accession>
<reference evidence="2 3" key="1">
    <citation type="submission" date="2017-04" db="EMBL/GenBank/DDBJ databases">
        <title>Whole Genome Sequence of 1,4-Dioxane Degrading Bacterium Mycobacterium dioxanotrophicus PH-06.</title>
        <authorList>
            <person name="He Y."/>
        </authorList>
    </citation>
    <scope>NUCLEOTIDE SEQUENCE [LARGE SCALE GENOMIC DNA]</scope>
    <source>
        <strain evidence="2 3">PH-06</strain>
        <plasmid evidence="2 3">unnamed3</plasmid>
    </source>
</reference>
<name>A0A1Y0CH47_9MYCO</name>
<evidence type="ECO:0000313" key="2">
    <source>
        <dbReference type="EMBL" id="ART74462.1"/>
    </source>
</evidence>
<dbReference type="Proteomes" id="UP000195331">
    <property type="component" value="Plasmid unnamed3"/>
</dbReference>
<dbReference type="EMBL" id="CP020812">
    <property type="protein sequence ID" value="ART74462.1"/>
    <property type="molecule type" value="Genomic_DNA"/>
</dbReference>
<dbReference type="OrthoDB" id="9840519at2"/>
<geneLocation type="plasmid" evidence="2 3">
    <name>unnamed3</name>
</geneLocation>
<keyword evidence="3" id="KW-1185">Reference proteome</keyword>
<protein>
    <submittedName>
        <fullName evidence="2">Uncharacterized protein</fullName>
    </submittedName>
</protein>
<gene>
    <name evidence="2" type="ORF">BTO20_38280</name>
</gene>
<organism evidence="2 3">
    <name type="scientific">Mycobacterium dioxanotrophicus</name>
    <dbReference type="NCBI Taxonomy" id="482462"/>
    <lineage>
        <taxon>Bacteria</taxon>
        <taxon>Bacillati</taxon>
        <taxon>Actinomycetota</taxon>
        <taxon>Actinomycetes</taxon>
        <taxon>Mycobacteriales</taxon>
        <taxon>Mycobacteriaceae</taxon>
        <taxon>Mycobacterium</taxon>
    </lineage>
</organism>
<feature type="region of interest" description="Disordered" evidence="1">
    <location>
        <begin position="1"/>
        <end position="24"/>
    </location>
</feature>
<keyword evidence="2" id="KW-0614">Plasmid</keyword>
<evidence type="ECO:0000256" key="1">
    <source>
        <dbReference type="SAM" id="MobiDB-lite"/>
    </source>
</evidence>